<accession>A0A6N3HPS4</accession>
<name>A0A6N3HPS4_9BACT</name>
<reference evidence="1" key="1">
    <citation type="submission" date="2019-11" db="EMBL/GenBank/DDBJ databases">
        <authorList>
            <person name="Feng L."/>
        </authorList>
    </citation>
    <scope>NUCLEOTIDE SEQUENCE</scope>
    <source>
        <strain evidence="1">PmerdaeLFYP103</strain>
    </source>
</reference>
<protein>
    <submittedName>
        <fullName evidence="1">Uncharacterized protein</fullName>
    </submittedName>
</protein>
<proteinExistence type="predicted"/>
<evidence type="ECO:0000313" key="1">
    <source>
        <dbReference type="EMBL" id="VYU77719.1"/>
    </source>
</evidence>
<dbReference type="EMBL" id="CACRUV010000054">
    <property type="protein sequence ID" value="VYU77719.1"/>
    <property type="molecule type" value="Genomic_DNA"/>
</dbReference>
<dbReference type="AlphaFoldDB" id="A0A6N3HPS4"/>
<sequence length="36" mass="4139">MIYTILFLCIIRTDRLFLLSPDNAPEISSEAIEVLQ</sequence>
<organism evidence="1">
    <name type="scientific">Parabacteroides merdae</name>
    <dbReference type="NCBI Taxonomy" id="46503"/>
    <lineage>
        <taxon>Bacteria</taxon>
        <taxon>Pseudomonadati</taxon>
        <taxon>Bacteroidota</taxon>
        <taxon>Bacteroidia</taxon>
        <taxon>Bacteroidales</taxon>
        <taxon>Tannerellaceae</taxon>
        <taxon>Parabacteroides</taxon>
    </lineage>
</organism>
<gene>
    <name evidence="1" type="ORF">PMLFYP103_03915</name>
</gene>